<evidence type="ECO:0000313" key="2">
    <source>
        <dbReference type="EMBL" id="CUI15798.1"/>
    </source>
</evidence>
<keyword evidence="1" id="KW-0472">Membrane</keyword>
<name>A0A0U5JDE9_9BACT</name>
<dbReference type="InParanoid" id="A0A0U5JDE9"/>
<dbReference type="RefSeq" id="WP_032124824.1">
    <property type="nucleotide sequence ID" value="NZ_LN879502.1"/>
</dbReference>
<dbReference type="AlphaFoldDB" id="A0A0U5JDE9"/>
<evidence type="ECO:0000313" key="3">
    <source>
        <dbReference type="Proteomes" id="UP000069902"/>
    </source>
</evidence>
<sequence>MINGFFHTIQRDLIDVARAIKNEAPRNEEQNQRITLSAMRIFASGIMGMGALTAISTLSFFATAPVSAVLTATIGVGLYALGHDVFLLAKRCQALQNPINNLENGARGFFRDVNNFFTGNQAGNGHVEEFTNETFFQPLWVQLLSRQA</sequence>
<dbReference type="EMBL" id="LN879502">
    <property type="protein sequence ID" value="CUI15798.1"/>
    <property type="molecule type" value="Genomic_DNA"/>
</dbReference>
<reference evidence="3" key="1">
    <citation type="submission" date="2015-09" db="EMBL/GenBank/DDBJ databases">
        <authorList>
            <person name="Bertelli C."/>
        </authorList>
    </citation>
    <scope>NUCLEOTIDE SEQUENCE [LARGE SCALE GENOMIC DNA]</scope>
    <source>
        <strain evidence="3">KNic</strain>
    </source>
</reference>
<dbReference type="KEGG" id="pnl:PNK_0160"/>
<organism evidence="2 3">
    <name type="scientific">Candidatus Protochlamydia naegleriophila</name>
    <dbReference type="NCBI Taxonomy" id="389348"/>
    <lineage>
        <taxon>Bacteria</taxon>
        <taxon>Pseudomonadati</taxon>
        <taxon>Chlamydiota</taxon>
        <taxon>Chlamydiia</taxon>
        <taxon>Parachlamydiales</taxon>
        <taxon>Parachlamydiaceae</taxon>
        <taxon>Candidatus Protochlamydia</taxon>
    </lineage>
</organism>
<proteinExistence type="predicted"/>
<accession>A0A0U5JDE9</accession>
<protein>
    <submittedName>
        <fullName evidence="2">Uncharacterized protein</fullName>
    </submittedName>
</protein>
<keyword evidence="1" id="KW-0812">Transmembrane</keyword>
<keyword evidence="3" id="KW-1185">Reference proteome</keyword>
<keyword evidence="1" id="KW-1133">Transmembrane helix</keyword>
<dbReference type="PATRIC" id="fig|389348.3.peg.185"/>
<evidence type="ECO:0000256" key="1">
    <source>
        <dbReference type="SAM" id="Phobius"/>
    </source>
</evidence>
<feature type="transmembrane region" description="Helical" evidence="1">
    <location>
        <begin position="68"/>
        <end position="89"/>
    </location>
</feature>
<gene>
    <name evidence="2" type="ORF">PNK_0160</name>
</gene>
<dbReference type="Proteomes" id="UP000069902">
    <property type="component" value="Chromosome cPNK"/>
</dbReference>
<feature type="transmembrane region" description="Helical" evidence="1">
    <location>
        <begin position="41"/>
        <end position="62"/>
    </location>
</feature>